<dbReference type="GO" id="GO:0005851">
    <property type="term" value="C:eukaryotic translation initiation factor 2B complex"/>
    <property type="evidence" value="ECO:0007669"/>
    <property type="project" value="TreeGrafter"/>
</dbReference>
<evidence type="ECO:0000256" key="2">
    <source>
        <dbReference type="ARBA" id="ARBA00007251"/>
    </source>
</evidence>
<keyword evidence="5" id="KW-0648">Protein biosynthesis</keyword>
<dbReference type="AlphaFoldDB" id="A0A1R0H9I3"/>
<comment type="caution">
    <text evidence="10">The sequence shown here is derived from an EMBL/GenBank/DDBJ whole genome shotgun (WGS) entry which is preliminary data.</text>
</comment>
<dbReference type="InterPro" id="IPR000649">
    <property type="entry name" value="IF-2B-related"/>
</dbReference>
<organism evidence="10 11">
    <name type="scientific">Smittium mucronatum</name>
    <dbReference type="NCBI Taxonomy" id="133383"/>
    <lineage>
        <taxon>Eukaryota</taxon>
        <taxon>Fungi</taxon>
        <taxon>Fungi incertae sedis</taxon>
        <taxon>Zoopagomycota</taxon>
        <taxon>Kickxellomycotina</taxon>
        <taxon>Harpellomycetes</taxon>
        <taxon>Harpellales</taxon>
        <taxon>Legeriomycetaceae</taxon>
        <taxon>Smittium</taxon>
    </lineage>
</organism>
<evidence type="ECO:0000256" key="8">
    <source>
        <dbReference type="ARBA" id="ARBA00046432"/>
    </source>
</evidence>
<comment type="subcellular location">
    <subcellularLocation>
        <location evidence="1">Cytoplasm</location>
        <location evidence="1">Cytosol</location>
    </subcellularLocation>
</comment>
<dbReference type="Gene3D" id="3.40.50.10470">
    <property type="entry name" value="Translation initiation factor eif-2b, domain 2"/>
    <property type="match status" value="1"/>
</dbReference>
<accession>A0A1R0H9I3</accession>
<evidence type="ECO:0000256" key="9">
    <source>
        <dbReference type="RuleBase" id="RU003814"/>
    </source>
</evidence>
<sequence length="243" mass="26841">MKYLIRIEDQDNQKNLDLPVKNILRTPMESGMSTPVMALGHSNLGSVGNLISLVNSNLDKHPEDLHAAKMNLKNNIIQGFNDFIEELENTRQNIASHAMDHIHSNEIIMTCGHSKTVEMYLKHAARKRRFMVIITESAPSYRGHTLAKSLSGPNIEAIVIPDAAIFAMMSRVNKVILGTHTIMANGGLISDAGTQMVATAAKYHSIPVVVCAGLYKLSPIFPFDQDRFNTLESPDGIFPYKDG</sequence>
<gene>
    <name evidence="10" type="ORF">AYI68_g64</name>
</gene>
<evidence type="ECO:0000313" key="10">
    <source>
        <dbReference type="EMBL" id="OLY85738.1"/>
    </source>
</evidence>
<dbReference type="Proteomes" id="UP000187455">
    <property type="component" value="Unassembled WGS sequence"/>
</dbReference>
<keyword evidence="11" id="KW-1185">Reference proteome</keyword>
<evidence type="ECO:0000256" key="1">
    <source>
        <dbReference type="ARBA" id="ARBA00004514"/>
    </source>
</evidence>
<comment type="subunit">
    <text evidence="8">Component of the translation initiation factor 2B (eIF2B) complex which is a heterodecamer of two sets of five different subunits: alpha, beta, gamma, delta and epsilon. Subunits alpha, beta and delta comprise a regulatory subcomplex and subunits epsilon and gamma comprise a catalytic subcomplex. Within the complex, the hexameric regulatory complex resides at the center, with the two heterodimeric catalytic subcomplexes bound on opposite sides.</text>
</comment>
<reference evidence="10 11" key="1">
    <citation type="journal article" date="2016" name="Mol. Biol. Evol.">
        <title>Genome-Wide Survey of Gut Fungi (Harpellales) Reveals the First Horizontally Transferred Ubiquitin Gene from a Mosquito Host.</title>
        <authorList>
            <person name="Wang Y."/>
            <person name="White M.M."/>
            <person name="Kvist S."/>
            <person name="Moncalvo J.M."/>
        </authorList>
    </citation>
    <scope>NUCLEOTIDE SEQUENCE [LARGE SCALE GENOMIC DNA]</scope>
    <source>
        <strain evidence="10 11">ALG-7-W6</strain>
    </source>
</reference>
<dbReference type="PANTHER" id="PTHR45859:SF1">
    <property type="entry name" value="TRANSLATION INITIATION FACTOR EIF-2B SUBUNIT BETA"/>
    <property type="match status" value="1"/>
</dbReference>
<name>A0A1R0H9I3_9FUNG</name>
<dbReference type="EMBL" id="LSSL01000012">
    <property type="protein sequence ID" value="OLY85738.1"/>
    <property type="molecule type" value="Genomic_DNA"/>
</dbReference>
<dbReference type="InterPro" id="IPR037171">
    <property type="entry name" value="NagB/RpiA_transferase-like"/>
</dbReference>
<evidence type="ECO:0000256" key="7">
    <source>
        <dbReference type="ARBA" id="ARBA00044228"/>
    </source>
</evidence>
<dbReference type="GO" id="GO:0003743">
    <property type="term" value="F:translation initiation factor activity"/>
    <property type="evidence" value="ECO:0007669"/>
    <property type="project" value="UniProtKB-KW"/>
</dbReference>
<dbReference type="OrthoDB" id="269919at2759"/>
<evidence type="ECO:0000256" key="5">
    <source>
        <dbReference type="ARBA" id="ARBA00022917"/>
    </source>
</evidence>
<protein>
    <recommendedName>
        <fullName evidence="6">Translation initiation factor eIF2B subunit beta</fullName>
    </recommendedName>
    <alternativeName>
        <fullName evidence="7">eIF2B GDP-GTP exchange factor subunit beta</fullName>
    </alternativeName>
</protein>
<keyword evidence="4 10" id="KW-0396">Initiation factor</keyword>
<evidence type="ECO:0000256" key="4">
    <source>
        <dbReference type="ARBA" id="ARBA00022540"/>
    </source>
</evidence>
<keyword evidence="3" id="KW-0963">Cytoplasm</keyword>
<dbReference type="STRING" id="133383.A0A1R0H9I3"/>
<dbReference type="InterPro" id="IPR051855">
    <property type="entry name" value="eIF2B_beta_subunit"/>
</dbReference>
<dbReference type="SUPFAM" id="SSF100950">
    <property type="entry name" value="NagB/RpiA/CoA transferase-like"/>
    <property type="match status" value="1"/>
</dbReference>
<comment type="similarity">
    <text evidence="2 9">Belongs to the eIF-2B alpha/beta/delta subunits family.</text>
</comment>
<dbReference type="Pfam" id="PF01008">
    <property type="entry name" value="IF-2B"/>
    <property type="match status" value="1"/>
</dbReference>
<evidence type="ECO:0000313" key="11">
    <source>
        <dbReference type="Proteomes" id="UP000187455"/>
    </source>
</evidence>
<dbReference type="GO" id="GO:0005085">
    <property type="term" value="F:guanyl-nucleotide exchange factor activity"/>
    <property type="evidence" value="ECO:0007669"/>
    <property type="project" value="TreeGrafter"/>
</dbReference>
<evidence type="ECO:0000256" key="3">
    <source>
        <dbReference type="ARBA" id="ARBA00022490"/>
    </source>
</evidence>
<dbReference type="PANTHER" id="PTHR45859">
    <property type="entry name" value="TRANSLATION INITIATION FACTOR EIF-2B SUBUNIT BETA"/>
    <property type="match status" value="1"/>
</dbReference>
<evidence type="ECO:0000256" key="6">
    <source>
        <dbReference type="ARBA" id="ARBA00044122"/>
    </source>
</evidence>
<proteinExistence type="inferred from homology"/>
<dbReference type="InterPro" id="IPR042529">
    <property type="entry name" value="IF_2B-like_C"/>
</dbReference>
<dbReference type="GO" id="GO:0005829">
    <property type="term" value="C:cytosol"/>
    <property type="evidence" value="ECO:0007669"/>
    <property type="project" value="UniProtKB-SubCell"/>
</dbReference>